<reference evidence="2" key="1">
    <citation type="submission" date="2021-02" db="EMBL/GenBank/DDBJ databases">
        <authorList>
            <person name="Dougan E. K."/>
            <person name="Rhodes N."/>
            <person name="Thang M."/>
            <person name="Chan C."/>
        </authorList>
    </citation>
    <scope>NUCLEOTIDE SEQUENCE</scope>
</reference>
<sequence>DGHQPAVVDGGEIATRGAPDELEADNSIEAILARSRRKELVARVRRLGSHGNGSRQSEEELHLLIVSVADFQVVNFGQMPDVLERPFPTMLILFHPATFASKVFVPALRDLEGLLRKAEIPVSITALDLTASPHTKCVQEEREDSKPGRKKTTPGGTDVARKAVAPHIQLILPRSMDGEAGVVDYDGVWDARSLAKAACGMLPSVRLRHKVSHRLGFLAMELQNTFLGCKKEELPAHKRSLSLPPRPSKACVEGDAEIQSYVRNLGHRALQLQPLVVRSCGTSFVASMSVCQGNFKRRQVNCQQLTGAAFVVATSKIAWNAAWRPV</sequence>
<dbReference type="OrthoDB" id="443883at2759"/>
<comment type="caution">
    <text evidence="2">The sequence shown here is derived from an EMBL/GenBank/DDBJ whole genome shotgun (WGS) entry which is preliminary data.</text>
</comment>
<feature type="non-terminal residue" evidence="2">
    <location>
        <position position="1"/>
    </location>
</feature>
<organism evidence="2 3">
    <name type="scientific">Symbiodinium necroappetens</name>
    <dbReference type="NCBI Taxonomy" id="1628268"/>
    <lineage>
        <taxon>Eukaryota</taxon>
        <taxon>Sar</taxon>
        <taxon>Alveolata</taxon>
        <taxon>Dinophyceae</taxon>
        <taxon>Suessiales</taxon>
        <taxon>Symbiodiniaceae</taxon>
        <taxon>Symbiodinium</taxon>
    </lineage>
</organism>
<keyword evidence="3" id="KW-1185">Reference proteome</keyword>
<dbReference type="EMBL" id="CAJNJA010052686">
    <property type="protein sequence ID" value="CAE7847614.1"/>
    <property type="molecule type" value="Genomic_DNA"/>
</dbReference>
<proteinExistence type="predicted"/>
<accession>A0A812ZZ98</accession>
<evidence type="ECO:0000256" key="1">
    <source>
        <dbReference type="SAM" id="MobiDB-lite"/>
    </source>
</evidence>
<feature type="region of interest" description="Disordered" evidence="1">
    <location>
        <begin position="135"/>
        <end position="158"/>
    </location>
</feature>
<evidence type="ECO:0000313" key="2">
    <source>
        <dbReference type="EMBL" id="CAE7847614.1"/>
    </source>
</evidence>
<name>A0A812ZZ98_9DINO</name>
<dbReference type="AlphaFoldDB" id="A0A812ZZ98"/>
<feature type="compositionally biased region" description="Basic and acidic residues" evidence="1">
    <location>
        <begin position="137"/>
        <end position="147"/>
    </location>
</feature>
<evidence type="ECO:0000313" key="3">
    <source>
        <dbReference type="Proteomes" id="UP000601435"/>
    </source>
</evidence>
<protein>
    <submittedName>
        <fullName evidence="2">Uncharacterized protein</fullName>
    </submittedName>
</protein>
<gene>
    <name evidence="2" type="ORF">SNEC2469_LOCUS26148</name>
</gene>
<dbReference type="Proteomes" id="UP000601435">
    <property type="component" value="Unassembled WGS sequence"/>
</dbReference>